<reference evidence="8 9" key="1">
    <citation type="submission" date="2020-08" db="EMBL/GenBank/DDBJ databases">
        <title>Genome sequence of Phycicoccus endophyticus JCM 31784T.</title>
        <authorList>
            <person name="Hyun D.-W."/>
            <person name="Bae J.-W."/>
        </authorList>
    </citation>
    <scope>NUCLEOTIDE SEQUENCE [LARGE SCALE GENOMIC DNA]</scope>
    <source>
        <strain evidence="8 9">JCM 31784</strain>
    </source>
</reference>
<dbReference type="InterPro" id="IPR058621">
    <property type="entry name" value="SH3_HelY"/>
</dbReference>
<protein>
    <submittedName>
        <fullName evidence="8">DEAD/DEAH box helicase</fullName>
    </submittedName>
</protein>
<dbReference type="SMART" id="SM01142">
    <property type="entry name" value="DSHCT"/>
    <property type="match status" value="1"/>
</dbReference>
<dbReference type="SMART" id="SM00490">
    <property type="entry name" value="HELICc"/>
    <property type="match status" value="1"/>
</dbReference>
<dbReference type="GO" id="GO:0005524">
    <property type="term" value="F:ATP binding"/>
    <property type="evidence" value="ECO:0007669"/>
    <property type="project" value="UniProtKB-KW"/>
</dbReference>
<dbReference type="RefSeq" id="WP_166098403.1">
    <property type="nucleotide sequence ID" value="NZ_BMMY01000001.1"/>
</dbReference>
<keyword evidence="1" id="KW-0547">Nucleotide-binding</keyword>
<keyword evidence="9" id="KW-1185">Reference proteome</keyword>
<dbReference type="AlphaFoldDB" id="A0A7G9R4K1"/>
<dbReference type="Proteomes" id="UP000515976">
    <property type="component" value="Chromosome"/>
</dbReference>
<evidence type="ECO:0000259" key="6">
    <source>
        <dbReference type="PROSITE" id="PS51192"/>
    </source>
</evidence>
<dbReference type="Pfam" id="PF26090">
    <property type="entry name" value="SH3_HelY"/>
    <property type="match status" value="1"/>
</dbReference>
<name>A0A7G9R4K1_9MICO</name>
<keyword evidence="3 8" id="KW-0347">Helicase</keyword>
<feature type="region of interest" description="Disordered" evidence="5">
    <location>
        <begin position="670"/>
        <end position="689"/>
    </location>
</feature>
<feature type="domain" description="Helicase C-terminal" evidence="7">
    <location>
        <begin position="301"/>
        <end position="498"/>
    </location>
</feature>
<dbReference type="InterPro" id="IPR014001">
    <property type="entry name" value="Helicase_ATP-bd"/>
</dbReference>
<evidence type="ECO:0000313" key="8">
    <source>
        <dbReference type="EMBL" id="QNN50526.1"/>
    </source>
</evidence>
<sequence>MASPAERYAAAAARNRRSRAELGRFTASLDFPLDDFQLRACEAVEEGKGVLVAAPTGAGKTVVGEFAVHLGLATGRKTFYTTPIKALSNQKYHDLVRRHGAEHVGLLTGDSSVNGEAPVVVMTTEVLRNMMYAGSSTLSGLGFVVMDEVHYLADRFRGAVWEEVIIHLPESVQVVSLSATVSNAEEFGAWLAQVRGNHEVVVSEHRPVPLFQHMLVGTTMFDLFAGNRVNPDLLHAIRGAEQRGRYVEDARRLGGAGGRRGGRGRRDRTPPRGPGGGGGGRGFARGSRPGGGATRAEVVADLDREGLLPAITFIFSRAGCEAAVGQLLAAGIRLVPDREGDRIRRLVEQRVEPLAEEDLGVLGYWDFLEGLGRGFAAHHAGMLPLFREIVEELFTEGRIRAVFATETLALGINMPARTVVLEKLVKYNGEAHVDITPAEYTQLTGRAGRRGIDVEGHAVVQWTRGMDPMAVGGLASTRTYPLRSSFRPTYNMAVNLVAQVGREVAREVLETSFAQFQADRSVVGLSTQLRKNAEALEGYAEAMHCDLGDFREYARIRRELGDAEKDGRRARAASRRAEAAVSLERLRVGDVIRIPAGRRAGWAVVVQPARTAKGTPTGPGVVTEDHQFRRLTLVDVPEPVEAQAHVTVPRQFNPKSPKSRRDLATSLRIATPRGLEDAPSRRHRTDPTAGDTELVDHLRRQLRDHPCHECPKREDHARWAERWWRLRRETTGLQRRVEGRTNTVARTFDRICEALESLGYLAERGTVVTERGERLRRLYSERDLLAAECLRHEVWKRLDAPGLAAALSALVHEPRHEEADVSPRMPTEDVAEAVHATERLWSRIEDLETEHDLPSTSVPDGGMAWMVHRWASGGRLEDVLRGQDMAAGDFVRRCKQLVDLLDQVADAAGDAELRRTARRAVDAVMRGVVAADRLD</sequence>
<evidence type="ECO:0000256" key="1">
    <source>
        <dbReference type="ARBA" id="ARBA00022741"/>
    </source>
</evidence>
<dbReference type="PROSITE" id="PS51192">
    <property type="entry name" value="HELICASE_ATP_BIND_1"/>
    <property type="match status" value="1"/>
</dbReference>
<evidence type="ECO:0000259" key="7">
    <source>
        <dbReference type="PROSITE" id="PS51194"/>
    </source>
</evidence>
<proteinExistence type="predicted"/>
<dbReference type="InterPro" id="IPR050699">
    <property type="entry name" value="RNA-DNA_Helicase"/>
</dbReference>
<feature type="compositionally biased region" description="Gly residues" evidence="5">
    <location>
        <begin position="274"/>
        <end position="293"/>
    </location>
</feature>
<dbReference type="Pfam" id="PF00270">
    <property type="entry name" value="DEAD"/>
    <property type="match status" value="1"/>
</dbReference>
<evidence type="ECO:0000313" key="9">
    <source>
        <dbReference type="Proteomes" id="UP000515976"/>
    </source>
</evidence>
<dbReference type="PANTHER" id="PTHR12131:SF1">
    <property type="entry name" value="ATP-DEPENDENT RNA HELICASE SUPV3L1, MITOCHONDRIAL-RELATED"/>
    <property type="match status" value="1"/>
</dbReference>
<dbReference type="Gene3D" id="1.10.3380.30">
    <property type="match status" value="1"/>
</dbReference>
<gene>
    <name evidence="8" type="ORF">H9L10_05955</name>
</gene>
<keyword evidence="4" id="KW-0067">ATP-binding</keyword>
<dbReference type="KEGG" id="pei:H9L10_05955"/>
<dbReference type="GO" id="GO:0016787">
    <property type="term" value="F:hydrolase activity"/>
    <property type="evidence" value="ECO:0007669"/>
    <property type="project" value="UniProtKB-KW"/>
</dbReference>
<dbReference type="GO" id="GO:0004386">
    <property type="term" value="F:helicase activity"/>
    <property type="evidence" value="ECO:0007669"/>
    <property type="project" value="UniProtKB-KW"/>
</dbReference>
<dbReference type="GO" id="GO:0003676">
    <property type="term" value="F:nucleic acid binding"/>
    <property type="evidence" value="ECO:0007669"/>
    <property type="project" value="InterPro"/>
</dbReference>
<dbReference type="Pfam" id="PF08148">
    <property type="entry name" value="DSHCT"/>
    <property type="match status" value="1"/>
</dbReference>
<dbReference type="PROSITE" id="PS51194">
    <property type="entry name" value="HELICASE_CTER"/>
    <property type="match status" value="1"/>
</dbReference>
<dbReference type="InterPro" id="IPR011545">
    <property type="entry name" value="DEAD/DEAH_box_helicase_dom"/>
</dbReference>
<feature type="domain" description="Helicase ATP-binding" evidence="6">
    <location>
        <begin position="41"/>
        <end position="199"/>
    </location>
</feature>
<dbReference type="SMART" id="SM00487">
    <property type="entry name" value="DEXDc"/>
    <property type="match status" value="1"/>
</dbReference>
<organism evidence="8 9">
    <name type="scientific">Phycicoccus endophyticus</name>
    <dbReference type="NCBI Taxonomy" id="1690220"/>
    <lineage>
        <taxon>Bacteria</taxon>
        <taxon>Bacillati</taxon>
        <taxon>Actinomycetota</taxon>
        <taxon>Actinomycetes</taxon>
        <taxon>Micrococcales</taxon>
        <taxon>Intrasporangiaceae</taxon>
        <taxon>Phycicoccus</taxon>
    </lineage>
</organism>
<dbReference type="GO" id="GO:0055087">
    <property type="term" value="C:Ski complex"/>
    <property type="evidence" value="ECO:0007669"/>
    <property type="project" value="TreeGrafter"/>
</dbReference>
<accession>A0A7G9R4K1</accession>
<dbReference type="EMBL" id="CP060712">
    <property type="protein sequence ID" value="QNN50526.1"/>
    <property type="molecule type" value="Genomic_DNA"/>
</dbReference>
<dbReference type="InterPro" id="IPR012961">
    <property type="entry name" value="Ski2/MTR4_C"/>
</dbReference>
<evidence type="ECO:0000256" key="3">
    <source>
        <dbReference type="ARBA" id="ARBA00022806"/>
    </source>
</evidence>
<evidence type="ECO:0000256" key="2">
    <source>
        <dbReference type="ARBA" id="ARBA00022801"/>
    </source>
</evidence>
<evidence type="ECO:0000256" key="5">
    <source>
        <dbReference type="SAM" id="MobiDB-lite"/>
    </source>
</evidence>
<evidence type="ECO:0000256" key="4">
    <source>
        <dbReference type="ARBA" id="ARBA00022840"/>
    </source>
</evidence>
<dbReference type="Pfam" id="PF00271">
    <property type="entry name" value="Helicase_C"/>
    <property type="match status" value="1"/>
</dbReference>
<dbReference type="InterPro" id="IPR027417">
    <property type="entry name" value="P-loop_NTPase"/>
</dbReference>
<keyword evidence="2" id="KW-0378">Hydrolase</keyword>
<dbReference type="Gene3D" id="3.40.50.300">
    <property type="entry name" value="P-loop containing nucleotide triphosphate hydrolases"/>
    <property type="match status" value="2"/>
</dbReference>
<dbReference type="InterPro" id="IPR001650">
    <property type="entry name" value="Helicase_C-like"/>
</dbReference>
<dbReference type="CDD" id="cd18795">
    <property type="entry name" value="SF2_C_Ski2"/>
    <property type="match status" value="1"/>
</dbReference>
<dbReference type="GO" id="GO:0070478">
    <property type="term" value="P:nuclear-transcribed mRNA catabolic process, 3'-5' exonucleolytic nonsense-mediated decay"/>
    <property type="evidence" value="ECO:0007669"/>
    <property type="project" value="TreeGrafter"/>
</dbReference>
<feature type="region of interest" description="Disordered" evidence="5">
    <location>
        <begin position="248"/>
        <end position="294"/>
    </location>
</feature>
<dbReference type="PANTHER" id="PTHR12131">
    <property type="entry name" value="ATP-DEPENDENT RNA AND DNA HELICASE"/>
    <property type="match status" value="1"/>
</dbReference>
<dbReference type="SUPFAM" id="SSF52540">
    <property type="entry name" value="P-loop containing nucleoside triphosphate hydrolases"/>
    <property type="match status" value="1"/>
</dbReference>